<dbReference type="InterPro" id="IPR051608">
    <property type="entry name" value="RQC_Subunit_NEMF"/>
</dbReference>
<protein>
    <submittedName>
        <fullName evidence="1">Uncharacterized protein</fullName>
    </submittedName>
</protein>
<feature type="non-terminal residue" evidence="1">
    <location>
        <position position="196"/>
    </location>
</feature>
<evidence type="ECO:0000313" key="2">
    <source>
        <dbReference type="Proteomes" id="UP000639772"/>
    </source>
</evidence>
<dbReference type="AlphaFoldDB" id="A0A835R4I7"/>
<dbReference type="OrthoDB" id="207084at2759"/>
<dbReference type="Gene3D" id="2.30.310.10">
    <property type="entry name" value="ibrinogen binding protein from staphylococcus aureus domain"/>
    <property type="match status" value="1"/>
</dbReference>
<dbReference type="GO" id="GO:0043023">
    <property type="term" value="F:ribosomal large subunit binding"/>
    <property type="evidence" value="ECO:0007669"/>
    <property type="project" value="TreeGrafter"/>
</dbReference>
<accession>A0A835R4I7</accession>
<gene>
    <name evidence="1" type="ORF">HPP92_010665</name>
</gene>
<dbReference type="GO" id="GO:1990116">
    <property type="term" value="P:ribosome-associated ubiquitin-dependent protein catabolic process"/>
    <property type="evidence" value="ECO:0007669"/>
    <property type="project" value="TreeGrafter"/>
</dbReference>
<organism evidence="1 2">
    <name type="scientific">Vanilla planifolia</name>
    <name type="common">Vanilla</name>
    <dbReference type="NCBI Taxonomy" id="51239"/>
    <lineage>
        <taxon>Eukaryota</taxon>
        <taxon>Viridiplantae</taxon>
        <taxon>Streptophyta</taxon>
        <taxon>Embryophyta</taxon>
        <taxon>Tracheophyta</taxon>
        <taxon>Spermatophyta</taxon>
        <taxon>Magnoliopsida</taxon>
        <taxon>Liliopsida</taxon>
        <taxon>Asparagales</taxon>
        <taxon>Orchidaceae</taxon>
        <taxon>Vanilloideae</taxon>
        <taxon>Vanilleae</taxon>
        <taxon>Vanilla</taxon>
    </lineage>
</organism>
<dbReference type="GO" id="GO:0000049">
    <property type="term" value="F:tRNA binding"/>
    <property type="evidence" value="ECO:0007669"/>
    <property type="project" value="TreeGrafter"/>
</dbReference>
<evidence type="ECO:0000313" key="1">
    <source>
        <dbReference type="EMBL" id="KAG0482581.1"/>
    </source>
</evidence>
<dbReference type="PANTHER" id="PTHR15239:SF6">
    <property type="entry name" value="RIBOSOME QUALITY CONTROL COMPLEX SUBUNIT NEMF"/>
    <property type="match status" value="1"/>
</dbReference>
<dbReference type="EMBL" id="JADCNM010000005">
    <property type="protein sequence ID" value="KAG0482581.1"/>
    <property type="molecule type" value="Genomic_DNA"/>
</dbReference>
<dbReference type="Proteomes" id="UP000639772">
    <property type="component" value="Unassembled WGS sequence"/>
</dbReference>
<dbReference type="GO" id="GO:0072344">
    <property type="term" value="P:rescue of stalled ribosome"/>
    <property type="evidence" value="ECO:0007669"/>
    <property type="project" value="TreeGrafter"/>
</dbReference>
<dbReference type="PANTHER" id="PTHR15239">
    <property type="entry name" value="NUCLEAR EXPORT MEDIATOR FACTOR NEMF"/>
    <property type="match status" value="1"/>
</dbReference>
<proteinExistence type="predicted"/>
<dbReference type="GO" id="GO:1990112">
    <property type="term" value="C:RQC complex"/>
    <property type="evidence" value="ECO:0007669"/>
    <property type="project" value="TreeGrafter"/>
</dbReference>
<reference evidence="1 2" key="1">
    <citation type="journal article" date="2020" name="Nat. Food">
        <title>A phased Vanilla planifolia genome enables genetic improvement of flavour and production.</title>
        <authorList>
            <person name="Hasing T."/>
            <person name="Tang H."/>
            <person name="Brym M."/>
            <person name="Khazi F."/>
            <person name="Huang T."/>
            <person name="Chambers A.H."/>
        </authorList>
    </citation>
    <scope>NUCLEOTIDE SEQUENCE [LARGE SCALE GENOMIC DNA]</scope>
    <source>
        <tissue evidence="1">Leaf</tissue>
    </source>
</reference>
<comment type="caution">
    <text evidence="1">The sequence shown here is derived from an EMBL/GenBank/DDBJ whole genome shotgun (WGS) entry which is preliminary data.</text>
</comment>
<sequence length="196" mass="22188">MGRWKYRFCYEHQLLQNIGEVDSGSNARMHYQILHQKSLKASIVEFSWVKTWDKSTTPSGFTLKRRHIRTRRLEDVHQLGYDRIILFQFGLGANAHYIILELYAQGNILLTDHEFTVMTLHIGCVDPGSCALHASISCTYSTHAQAHSWADVLCVTWLVGATIIEHPASAKFVHVRGKLVCGSHAQLELASVLESQ</sequence>
<name>A0A835R4I7_VANPL</name>